<dbReference type="Proteomes" id="UP000712527">
    <property type="component" value="Unassembled WGS sequence"/>
</dbReference>
<evidence type="ECO:0000313" key="3">
    <source>
        <dbReference type="Proteomes" id="UP000712527"/>
    </source>
</evidence>
<evidence type="ECO:0000256" key="1">
    <source>
        <dbReference type="SAM" id="Phobius"/>
    </source>
</evidence>
<feature type="transmembrane region" description="Helical" evidence="1">
    <location>
        <begin position="178"/>
        <end position="203"/>
    </location>
</feature>
<dbReference type="RefSeq" id="WP_204793694.1">
    <property type="nucleotide sequence ID" value="NZ_JACSNQ010000016.1"/>
</dbReference>
<keyword evidence="1" id="KW-1133">Transmembrane helix</keyword>
<name>A0ABS2F317_9ACTN</name>
<evidence type="ECO:0008006" key="4">
    <source>
        <dbReference type="Google" id="ProtNLM"/>
    </source>
</evidence>
<accession>A0ABS2F317</accession>
<feature type="transmembrane region" description="Helical" evidence="1">
    <location>
        <begin position="111"/>
        <end position="137"/>
    </location>
</feature>
<proteinExistence type="predicted"/>
<comment type="caution">
    <text evidence="2">The sequence shown here is derived from an EMBL/GenBank/DDBJ whole genome shotgun (WGS) entry which is preliminary data.</text>
</comment>
<sequence>MSTFVNLLRADLWRCARSRWPWVVLALVALATLGTAVLTIWLPLEPGLVYDGITGRAGALRLDGRGCSIQLATMVAPFLAAYLSTADSDCGYDRTLLASLCGRVPYLVEKYVLVAVFSFAVLLAYLLFSGVGVLVTARPVANVEPLWQVAAWAGAAWLVGCAYALVTLLVGQLFRSRALAFVAALGLGSALAEQALFSGLLLVSDALGLGWEGAIEAALAWAPVSSLSVIIQGAEALLAVDAAGLSPAVHTLAVCVPLCLACAALGTLVGARRDVA</sequence>
<keyword evidence="1" id="KW-0472">Membrane</keyword>
<evidence type="ECO:0000313" key="2">
    <source>
        <dbReference type="EMBL" id="MBM6775355.1"/>
    </source>
</evidence>
<reference evidence="2 3" key="1">
    <citation type="journal article" date="2021" name="Sci. Rep.">
        <title>The distribution of antibiotic resistance genes in chicken gut microbiota commensals.</title>
        <authorList>
            <person name="Juricova H."/>
            <person name="Matiasovicova J."/>
            <person name="Kubasova T."/>
            <person name="Cejkova D."/>
            <person name="Rychlik I."/>
        </authorList>
    </citation>
    <scope>NUCLEOTIDE SEQUENCE [LARGE SCALE GENOMIC DNA]</scope>
    <source>
        <strain evidence="2 3">An794</strain>
    </source>
</reference>
<gene>
    <name evidence="2" type="ORF">H9X80_07335</name>
</gene>
<dbReference type="EMBL" id="JACSNQ010000016">
    <property type="protein sequence ID" value="MBM6775355.1"/>
    <property type="molecule type" value="Genomic_DNA"/>
</dbReference>
<feature type="transmembrane region" description="Helical" evidence="1">
    <location>
        <begin position="20"/>
        <end position="42"/>
    </location>
</feature>
<feature type="transmembrane region" description="Helical" evidence="1">
    <location>
        <begin position="149"/>
        <end position="171"/>
    </location>
</feature>
<protein>
    <recommendedName>
        <fullName evidence="4">ABC transporter permease</fullName>
    </recommendedName>
</protein>
<organism evidence="2 3">
    <name type="scientific">Olsenella profusa</name>
    <dbReference type="NCBI Taxonomy" id="138595"/>
    <lineage>
        <taxon>Bacteria</taxon>
        <taxon>Bacillati</taxon>
        <taxon>Actinomycetota</taxon>
        <taxon>Coriobacteriia</taxon>
        <taxon>Coriobacteriales</taxon>
        <taxon>Atopobiaceae</taxon>
        <taxon>Olsenella</taxon>
    </lineage>
</organism>
<keyword evidence="3" id="KW-1185">Reference proteome</keyword>
<keyword evidence="1" id="KW-0812">Transmembrane</keyword>
<feature type="transmembrane region" description="Helical" evidence="1">
    <location>
        <begin position="248"/>
        <end position="271"/>
    </location>
</feature>